<accession>A0A0F9L6L5</accession>
<protein>
    <recommendedName>
        <fullName evidence="2">LamG-like jellyroll fold domain-containing protein</fullName>
    </recommendedName>
</protein>
<dbReference type="AlphaFoldDB" id="A0A0F9L6L5"/>
<dbReference type="InterPro" id="IPR013320">
    <property type="entry name" value="ConA-like_dom_sf"/>
</dbReference>
<dbReference type="EMBL" id="LAZR01013157">
    <property type="protein sequence ID" value="KKM23280.1"/>
    <property type="molecule type" value="Genomic_DNA"/>
</dbReference>
<name>A0A0F9L6L5_9ZZZZ</name>
<sequence>MALQDLLKAFWKLGEVSGTRADSIGSNNLADNNTVTQAVGKIGNAAQFTRSTTEFLSIADNSDLRTGDVDFTVGCWVFLDTKPGGSVAMYIASKWTDGGDQREWGLGWNEGDDLFEFFVSPTGSASLVKVQATTFGTPSVGTFYFIMAWHDSINNTINIQVDNGSVDTVAHTTGVFGGTSDFLIGQLSSSGYFDGRIDAVGWWKKVLTQLERTQAYNDALGFQPPFPPPSTFSKIVEVVTQSCGTFTGFVKEIVLPRFSGEGDNPEAIAKFLDEQAEILEDKYNSQVAREIPCDLCVENGAVIFDCGRCVHFEVAVDADINSISFINCFPGDKVDALFRASKDIEISGWPSDLTCPSCGTALSPIKLAAGTILARPIEFAGGGNPVS</sequence>
<dbReference type="SUPFAM" id="SSF49899">
    <property type="entry name" value="Concanavalin A-like lectins/glucanases"/>
    <property type="match status" value="1"/>
</dbReference>
<proteinExistence type="predicted"/>
<evidence type="ECO:0008006" key="2">
    <source>
        <dbReference type="Google" id="ProtNLM"/>
    </source>
</evidence>
<dbReference type="Gene3D" id="2.60.120.200">
    <property type="match status" value="1"/>
</dbReference>
<dbReference type="Pfam" id="PF13385">
    <property type="entry name" value="Laminin_G_3"/>
    <property type="match status" value="1"/>
</dbReference>
<evidence type="ECO:0000313" key="1">
    <source>
        <dbReference type="EMBL" id="KKM23280.1"/>
    </source>
</evidence>
<reference evidence="1" key="1">
    <citation type="journal article" date="2015" name="Nature">
        <title>Complex archaea that bridge the gap between prokaryotes and eukaryotes.</title>
        <authorList>
            <person name="Spang A."/>
            <person name="Saw J.H."/>
            <person name="Jorgensen S.L."/>
            <person name="Zaremba-Niedzwiedzka K."/>
            <person name="Martijn J."/>
            <person name="Lind A.E."/>
            <person name="van Eijk R."/>
            <person name="Schleper C."/>
            <person name="Guy L."/>
            <person name="Ettema T.J."/>
        </authorList>
    </citation>
    <scope>NUCLEOTIDE SEQUENCE</scope>
</reference>
<feature type="non-terminal residue" evidence="1">
    <location>
        <position position="387"/>
    </location>
</feature>
<gene>
    <name evidence="1" type="ORF">LCGC14_1616820</name>
</gene>
<organism evidence="1">
    <name type="scientific">marine sediment metagenome</name>
    <dbReference type="NCBI Taxonomy" id="412755"/>
    <lineage>
        <taxon>unclassified sequences</taxon>
        <taxon>metagenomes</taxon>
        <taxon>ecological metagenomes</taxon>
    </lineage>
</organism>
<comment type="caution">
    <text evidence="1">The sequence shown here is derived from an EMBL/GenBank/DDBJ whole genome shotgun (WGS) entry which is preliminary data.</text>
</comment>